<dbReference type="InterPro" id="IPR001214">
    <property type="entry name" value="SET_dom"/>
</dbReference>
<dbReference type="EnsemblFungi" id="EJT69231">
    <property type="protein sequence ID" value="EJT69231"/>
    <property type="gene ID" value="GGTG_12851"/>
</dbReference>
<dbReference type="Pfam" id="PF00856">
    <property type="entry name" value="SET"/>
    <property type="match status" value="1"/>
</dbReference>
<dbReference type="SUPFAM" id="SSF82199">
    <property type="entry name" value="SET domain"/>
    <property type="match status" value="1"/>
</dbReference>
<evidence type="ECO:0000259" key="5">
    <source>
        <dbReference type="PROSITE" id="PS50280"/>
    </source>
</evidence>
<reference evidence="7" key="2">
    <citation type="submission" date="2010-07" db="EMBL/GenBank/DDBJ databases">
        <authorList>
            <consortium name="The Broad Institute Genome Sequencing Platform"/>
            <consortium name="Broad Institute Genome Sequencing Center for Infectious Disease"/>
            <person name="Ma L.-J."/>
            <person name="Dead R."/>
            <person name="Young S."/>
            <person name="Zeng Q."/>
            <person name="Koehrsen M."/>
            <person name="Alvarado L."/>
            <person name="Berlin A."/>
            <person name="Chapman S.B."/>
            <person name="Chen Z."/>
            <person name="Freedman E."/>
            <person name="Gellesch M."/>
            <person name="Goldberg J."/>
            <person name="Griggs A."/>
            <person name="Gujja S."/>
            <person name="Heilman E.R."/>
            <person name="Heiman D."/>
            <person name="Hepburn T."/>
            <person name="Howarth C."/>
            <person name="Jen D."/>
            <person name="Larson L."/>
            <person name="Mehta T."/>
            <person name="Neiman D."/>
            <person name="Pearson M."/>
            <person name="Roberts A."/>
            <person name="Saif S."/>
            <person name="Shea T."/>
            <person name="Shenoy N."/>
            <person name="Sisk P."/>
            <person name="Stolte C."/>
            <person name="Sykes S."/>
            <person name="Walk T."/>
            <person name="White J."/>
            <person name="Yandava C."/>
            <person name="Haas B."/>
            <person name="Nusbaum C."/>
            <person name="Birren B."/>
        </authorList>
    </citation>
    <scope>NUCLEOTIDE SEQUENCE</scope>
    <source>
        <strain evidence="7">R3-111a-1</strain>
    </source>
</reference>
<dbReference type="PROSITE" id="PS50280">
    <property type="entry name" value="SET"/>
    <property type="match status" value="1"/>
</dbReference>
<dbReference type="SMART" id="SM00317">
    <property type="entry name" value="SET"/>
    <property type="match status" value="1"/>
</dbReference>
<dbReference type="GeneID" id="20353309"/>
<dbReference type="Gene3D" id="1.10.220.160">
    <property type="match status" value="1"/>
</dbReference>
<organism evidence="7">
    <name type="scientific">Gaeumannomyces tritici (strain R3-111a-1)</name>
    <name type="common">Wheat and barley take-all root rot fungus</name>
    <name type="synonym">Gaeumannomyces graminis var. tritici</name>
    <dbReference type="NCBI Taxonomy" id="644352"/>
    <lineage>
        <taxon>Eukaryota</taxon>
        <taxon>Fungi</taxon>
        <taxon>Dikarya</taxon>
        <taxon>Ascomycota</taxon>
        <taxon>Pezizomycotina</taxon>
        <taxon>Sordariomycetes</taxon>
        <taxon>Sordariomycetidae</taxon>
        <taxon>Magnaporthales</taxon>
        <taxon>Magnaporthaceae</taxon>
        <taxon>Gaeumannomyces</taxon>
    </lineage>
</organism>
<dbReference type="PANTHER" id="PTHR12197">
    <property type="entry name" value="HISTONE-LYSINE N-METHYLTRANSFERASE SMYD"/>
    <property type="match status" value="1"/>
</dbReference>
<sequence length="541" mass="59769">MAAVPKDSDKHAGIKMHGTKGFSPGRCLRAARDYKPGQLMAVFDDPLVAFPDAAGSKTTCHHCLVHNAKVFGCTGCDKAVSYCSDECQKVNWKLIHSKECKVFRKVQAAVSKNWLPTPVRALVQILLRLSEVHEVVTGLEGHGDKFRARKELWENMKLQAYAGIHYAGRKEDDANLNLAAEILCKIQTNSFDRFDADTGQSGTFLDPLLAMVNHSCIPNAVVLFWKRKAYLRAETPVKAGEDITISYIDYTKPLSFRRQDLELYHFQCGCLRCEKDMDVYQVCRASPILKFNDATISPSAAWLASPPVSAGLPDQGAWRAQVEAIYAECVSTRTENPTANERLAKLRDDWRRCKPLVDAKLWALEPLAKTIQSATLYYLAADRLPNALATACLSVLYCDPVQYIAPFKQFRLTGLMLVAKVLTQTSVPDDESLAKDAHPDVVAVMSRSDQASMLHAVLLLVTSLAPKGHSPDWVILEEAKVMLSGIESIKGRESDAMLLRKCLANPGSDGPQMSFFRERVLGPFEELARLAPSVIAADVGS</sequence>
<dbReference type="PROSITE" id="PS50865">
    <property type="entry name" value="ZF_MYND_2"/>
    <property type="match status" value="1"/>
</dbReference>
<evidence type="ECO:0000313" key="8">
    <source>
        <dbReference type="EnsemblFungi" id="EJT69231"/>
    </source>
</evidence>
<dbReference type="InterPro" id="IPR050869">
    <property type="entry name" value="H3K4_H4K5_MeTrfase"/>
</dbReference>
<feature type="domain" description="SET" evidence="5">
    <location>
        <begin position="12"/>
        <end position="248"/>
    </location>
</feature>
<dbReference type="EMBL" id="GL385404">
    <property type="protein sequence ID" value="EJT69231.1"/>
    <property type="molecule type" value="Genomic_DNA"/>
</dbReference>
<dbReference type="InterPro" id="IPR002893">
    <property type="entry name" value="Znf_MYND"/>
</dbReference>
<gene>
    <name evidence="8" type="primary">20353309</name>
    <name evidence="7" type="ORF">GGTG_12851</name>
</gene>
<dbReference type="InterPro" id="IPR046341">
    <property type="entry name" value="SET_dom_sf"/>
</dbReference>
<evidence type="ECO:0000256" key="2">
    <source>
        <dbReference type="ARBA" id="ARBA00022771"/>
    </source>
</evidence>
<proteinExistence type="predicted"/>
<evidence type="ECO:0000256" key="1">
    <source>
        <dbReference type="ARBA" id="ARBA00022723"/>
    </source>
</evidence>
<dbReference type="HOGENOM" id="CLU_018406_5_3_1"/>
<dbReference type="VEuPathDB" id="FungiDB:GGTG_12851"/>
<dbReference type="Proteomes" id="UP000006039">
    <property type="component" value="Unassembled WGS sequence"/>
</dbReference>
<dbReference type="eggNOG" id="KOG2084">
    <property type="taxonomic scope" value="Eukaryota"/>
</dbReference>
<keyword evidence="9" id="KW-1185">Reference proteome</keyword>
<evidence type="ECO:0000256" key="4">
    <source>
        <dbReference type="PROSITE-ProRule" id="PRU00134"/>
    </source>
</evidence>
<protein>
    <submittedName>
        <fullName evidence="7 8">Uncharacterized protein</fullName>
    </submittedName>
</protein>
<evidence type="ECO:0000313" key="7">
    <source>
        <dbReference type="EMBL" id="EJT69231.1"/>
    </source>
</evidence>
<dbReference type="Pfam" id="PF01753">
    <property type="entry name" value="zf-MYND"/>
    <property type="match status" value="1"/>
</dbReference>
<feature type="domain" description="MYND-type" evidence="6">
    <location>
        <begin position="60"/>
        <end position="100"/>
    </location>
</feature>
<dbReference type="PANTHER" id="PTHR12197:SF251">
    <property type="entry name" value="EG:BACR7C10.4 PROTEIN"/>
    <property type="match status" value="1"/>
</dbReference>
<dbReference type="OrthoDB" id="265717at2759"/>
<dbReference type="Gene3D" id="2.170.270.10">
    <property type="entry name" value="SET domain"/>
    <property type="match status" value="1"/>
</dbReference>
<evidence type="ECO:0000259" key="6">
    <source>
        <dbReference type="PROSITE" id="PS50865"/>
    </source>
</evidence>
<dbReference type="STRING" id="644352.J3PH71"/>
<keyword evidence="3" id="KW-0862">Zinc</keyword>
<dbReference type="Gene3D" id="6.10.140.2220">
    <property type="match status" value="1"/>
</dbReference>
<dbReference type="RefSeq" id="XP_009229016.1">
    <property type="nucleotide sequence ID" value="XM_009230752.1"/>
</dbReference>
<reference evidence="9" key="1">
    <citation type="submission" date="2010-07" db="EMBL/GenBank/DDBJ databases">
        <title>The genome sequence of Gaeumannomyces graminis var. tritici strain R3-111a-1.</title>
        <authorList>
            <consortium name="The Broad Institute Genome Sequencing Platform"/>
            <person name="Ma L.-J."/>
            <person name="Dead R."/>
            <person name="Young S."/>
            <person name="Zeng Q."/>
            <person name="Koehrsen M."/>
            <person name="Alvarado L."/>
            <person name="Berlin A."/>
            <person name="Chapman S.B."/>
            <person name="Chen Z."/>
            <person name="Freedman E."/>
            <person name="Gellesch M."/>
            <person name="Goldberg J."/>
            <person name="Griggs A."/>
            <person name="Gujja S."/>
            <person name="Heilman E.R."/>
            <person name="Heiman D."/>
            <person name="Hepburn T."/>
            <person name="Howarth C."/>
            <person name="Jen D."/>
            <person name="Larson L."/>
            <person name="Mehta T."/>
            <person name="Neiman D."/>
            <person name="Pearson M."/>
            <person name="Roberts A."/>
            <person name="Saif S."/>
            <person name="Shea T."/>
            <person name="Shenoy N."/>
            <person name="Sisk P."/>
            <person name="Stolte C."/>
            <person name="Sykes S."/>
            <person name="Walk T."/>
            <person name="White J."/>
            <person name="Yandava C."/>
            <person name="Haas B."/>
            <person name="Nusbaum C."/>
            <person name="Birren B."/>
        </authorList>
    </citation>
    <scope>NUCLEOTIDE SEQUENCE [LARGE SCALE GENOMIC DNA]</scope>
    <source>
        <strain evidence="9">R3-111a-1</strain>
    </source>
</reference>
<evidence type="ECO:0000313" key="9">
    <source>
        <dbReference type="Proteomes" id="UP000006039"/>
    </source>
</evidence>
<accession>J3PH71</accession>
<dbReference type="GO" id="GO:0008270">
    <property type="term" value="F:zinc ion binding"/>
    <property type="evidence" value="ECO:0007669"/>
    <property type="project" value="UniProtKB-KW"/>
</dbReference>
<reference evidence="8" key="5">
    <citation type="submission" date="2018-04" db="UniProtKB">
        <authorList>
            <consortium name="EnsemblFungi"/>
        </authorList>
    </citation>
    <scope>IDENTIFICATION</scope>
    <source>
        <strain evidence="8">R3-111a-1</strain>
    </source>
</reference>
<dbReference type="GO" id="GO:0005634">
    <property type="term" value="C:nucleus"/>
    <property type="evidence" value="ECO:0007669"/>
    <property type="project" value="TreeGrafter"/>
</dbReference>
<reference evidence="7" key="3">
    <citation type="submission" date="2010-09" db="EMBL/GenBank/DDBJ databases">
        <title>Annotation of Gaeumannomyces graminis var. tritici R3-111a-1.</title>
        <authorList>
            <consortium name="The Broad Institute Genome Sequencing Platform"/>
            <person name="Ma L.-J."/>
            <person name="Dead R."/>
            <person name="Young S.K."/>
            <person name="Zeng Q."/>
            <person name="Gargeya S."/>
            <person name="Fitzgerald M."/>
            <person name="Haas B."/>
            <person name="Abouelleil A."/>
            <person name="Alvarado L."/>
            <person name="Arachchi H.M."/>
            <person name="Berlin A."/>
            <person name="Brown A."/>
            <person name="Chapman S.B."/>
            <person name="Chen Z."/>
            <person name="Dunbar C."/>
            <person name="Freedman E."/>
            <person name="Gearin G."/>
            <person name="Gellesch M."/>
            <person name="Goldberg J."/>
            <person name="Griggs A."/>
            <person name="Gujja S."/>
            <person name="Heiman D."/>
            <person name="Howarth C."/>
            <person name="Larson L."/>
            <person name="Lui A."/>
            <person name="MacDonald P.J.P."/>
            <person name="Mehta T."/>
            <person name="Montmayeur A."/>
            <person name="Murphy C."/>
            <person name="Neiman D."/>
            <person name="Pearson M."/>
            <person name="Priest M."/>
            <person name="Roberts A."/>
            <person name="Saif S."/>
            <person name="Shea T."/>
            <person name="Shenoy N."/>
            <person name="Sisk P."/>
            <person name="Stolte C."/>
            <person name="Sykes S."/>
            <person name="Yandava C."/>
            <person name="Wortman J."/>
            <person name="Nusbaum C."/>
            <person name="Birren B."/>
        </authorList>
    </citation>
    <scope>NUCLEOTIDE SEQUENCE</scope>
    <source>
        <strain evidence="7">R3-111a-1</strain>
    </source>
</reference>
<dbReference type="AlphaFoldDB" id="J3PH71"/>
<evidence type="ECO:0000256" key="3">
    <source>
        <dbReference type="ARBA" id="ARBA00022833"/>
    </source>
</evidence>
<keyword evidence="1" id="KW-0479">Metal-binding</keyword>
<keyword evidence="2 4" id="KW-0863">Zinc-finger</keyword>
<name>J3PH71_GAET3</name>
<reference evidence="8" key="4">
    <citation type="journal article" date="2015" name="G3 (Bethesda)">
        <title>Genome sequences of three phytopathogenic species of the Magnaporthaceae family of fungi.</title>
        <authorList>
            <person name="Okagaki L.H."/>
            <person name="Nunes C.C."/>
            <person name="Sailsbery J."/>
            <person name="Clay B."/>
            <person name="Brown D."/>
            <person name="John T."/>
            <person name="Oh Y."/>
            <person name="Young N."/>
            <person name="Fitzgerald M."/>
            <person name="Haas B.J."/>
            <person name="Zeng Q."/>
            <person name="Young S."/>
            <person name="Adiconis X."/>
            <person name="Fan L."/>
            <person name="Levin J.Z."/>
            <person name="Mitchell T.K."/>
            <person name="Okubara P.A."/>
            <person name="Farman M.L."/>
            <person name="Kohn L.M."/>
            <person name="Birren B."/>
            <person name="Ma L.-J."/>
            <person name="Dean R.A."/>
        </authorList>
    </citation>
    <scope>NUCLEOTIDE SEQUENCE</scope>
    <source>
        <strain evidence="8">R3-111a-1</strain>
    </source>
</reference>